<dbReference type="PANTHER" id="PTHR10231">
    <property type="entry name" value="NUCLEOTIDE-SUGAR TRANSMEMBRANE TRANSPORTER"/>
    <property type="match status" value="1"/>
</dbReference>
<dbReference type="Pfam" id="PF04142">
    <property type="entry name" value="Nuc_sug_transp"/>
    <property type="match status" value="1"/>
</dbReference>
<evidence type="ECO:0000256" key="5">
    <source>
        <dbReference type="SAM" id="MobiDB-lite"/>
    </source>
</evidence>
<reference evidence="8" key="1">
    <citation type="submission" date="2015-09" db="EMBL/GenBank/DDBJ databases">
        <authorList>
            <consortium name="Pathogen Informatics"/>
        </authorList>
    </citation>
    <scope>NUCLEOTIDE SEQUENCE [LARGE SCALE GENOMIC DNA]</scope>
    <source>
        <strain evidence="8">Lake Konstanz</strain>
    </source>
</reference>
<dbReference type="PIRSF" id="PIRSF005799">
    <property type="entry name" value="UDP-gal_transpt"/>
    <property type="match status" value="1"/>
</dbReference>
<dbReference type="InterPro" id="IPR037185">
    <property type="entry name" value="EmrE-like"/>
</dbReference>
<accession>A0A0S4JJ51</accession>
<proteinExistence type="predicted"/>
<dbReference type="AlphaFoldDB" id="A0A0S4JJ51"/>
<feature type="transmembrane region" description="Helical" evidence="6">
    <location>
        <begin position="184"/>
        <end position="205"/>
    </location>
</feature>
<dbReference type="EMBL" id="CYKH01001645">
    <property type="protein sequence ID" value="CUG88453.1"/>
    <property type="molecule type" value="Genomic_DNA"/>
</dbReference>
<protein>
    <submittedName>
        <fullName evidence="7">UDP-galactose transporter, putative</fullName>
    </submittedName>
</protein>
<dbReference type="OMA" id="AIMYVIQ"/>
<feature type="transmembrane region" description="Helical" evidence="6">
    <location>
        <begin position="394"/>
        <end position="411"/>
    </location>
</feature>
<dbReference type="GO" id="GO:0000139">
    <property type="term" value="C:Golgi membrane"/>
    <property type="evidence" value="ECO:0007669"/>
    <property type="project" value="InterPro"/>
</dbReference>
<feature type="region of interest" description="Disordered" evidence="5">
    <location>
        <begin position="35"/>
        <end position="56"/>
    </location>
</feature>
<keyword evidence="4 6" id="KW-0472">Membrane</keyword>
<keyword evidence="2 6" id="KW-0812">Transmembrane</keyword>
<feature type="transmembrane region" description="Helical" evidence="6">
    <location>
        <begin position="265"/>
        <end position="286"/>
    </location>
</feature>
<evidence type="ECO:0000313" key="7">
    <source>
        <dbReference type="EMBL" id="CUG88453.1"/>
    </source>
</evidence>
<evidence type="ECO:0000256" key="1">
    <source>
        <dbReference type="ARBA" id="ARBA00004141"/>
    </source>
</evidence>
<evidence type="ECO:0000256" key="4">
    <source>
        <dbReference type="ARBA" id="ARBA00023136"/>
    </source>
</evidence>
<evidence type="ECO:0000256" key="6">
    <source>
        <dbReference type="SAM" id="Phobius"/>
    </source>
</evidence>
<dbReference type="Proteomes" id="UP000051952">
    <property type="component" value="Unassembled WGS sequence"/>
</dbReference>
<dbReference type="SUPFAM" id="SSF103481">
    <property type="entry name" value="Multidrug resistance efflux transporter EmrE"/>
    <property type="match status" value="1"/>
</dbReference>
<evidence type="ECO:0000313" key="8">
    <source>
        <dbReference type="Proteomes" id="UP000051952"/>
    </source>
</evidence>
<feature type="transmembrane region" description="Helical" evidence="6">
    <location>
        <begin position="368"/>
        <end position="388"/>
    </location>
</feature>
<gene>
    <name evidence="7" type="ORF">BSAL_15485</name>
</gene>
<keyword evidence="8" id="KW-1185">Reference proteome</keyword>
<dbReference type="GO" id="GO:0015165">
    <property type="term" value="F:pyrimidine nucleotide-sugar transmembrane transporter activity"/>
    <property type="evidence" value="ECO:0007669"/>
    <property type="project" value="InterPro"/>
</dbReference>
<feature type="transmembrane region" description="Helical" evidence="6">
    <location>
        <begin position="341"/>
        <end position="361"/>
    </location>
</feature>
<dbReference type="OrthoDB" id="408493at2759"/>
<keyword evidence="3 6" id="KW-1133">Transmembrane helix</keyword>
<feature type="transmembrane region" description="Helical" evidence="6">
    <location>
        <begin position="212"/>
        <end position="228"/>
    </location>
</feature>
<organism evidence="7 8">
    <name type="scientific">Bodo saltans</name>
    <name type="common">Flagellated protozoan</name>
    <dbReference type="NCBI Taxonomy" id="75058"/>
    <lineage>
        <taxon>Eukaryota</taxon>
        <taxon>Discoba</taxon>
        <taxon>Euglenozoa</taxon>
        <taxon>Kinetoplastea</taxon>
        <taxon>Metakinetoplastina</taxon>
        <taxon>Eubodonida</taxon>
        <taxon>Bodonidae</taxon>
        <taxon>Bodo</taxon>
    </lineage>
</organism>
<dbReference type="InterPro" id="IPR007271">
    <property type="entry name" value="Nuc_sug_transpt"/>
</dbReference>
<feature type="transmembrane region" description="Helical" evidence="6">
    <location>
        <begin position="74"/>
        <end position="96"/>
    </location>
</feature>
<evidence type="ECO:0000256" key="3">
    <source>
        <dbReference type="ARBA" id="ARBA00022989"/>
    </source>
</evidence>
<sequence>MLSDNNGSGGPSTLNLSNSTVTNVIIGSNAISNTNSGGGNTAPSTSASSSSSSSSASSSPESLLQWCLESTRQALGSMAALSLIVLVLQNSTLVLLTRYSRFSQPPGEMYHTSTLVLNQEIMKMVFCLVIFYIERKQELPHCNIAHELSSIVFHRETLKLVVPAGLFTLQNFLIFVALSHLDAMTFQVLSQTKLLSAAVFSVWLLDRRLNRWQWISLVLLTLGVYFSQQTAQRESFTKDSGNHAGGGAGGHQAQQLQHQQRYQSFFLGAVACIISGLSSSFAGVYFEKVVKTTSPSLAVRNIHLSLFGIPFALLSLLVLDIIPTWWNPHLPRFRFWQGYNGMTWCLVFVHAFGGLLVAVVVKYADNILKGFATGVAVIVSGAFAALFWGYEPSMLFVVGCVLVTTSSMVYHKKDNAPSHPIRSSRHNSEKD</sequence>
<name>A0A0S4JJ51_BODSA</name>
<feature type="transmembrane region" description="Helical" evidence="6">
    <location>
        <begin position="160"/>
        <end position="178"/>
    </location>
</feature>
<evidence type="ECO:0000256" key="2">
    <source>
        <dbReference type="ARBA" id="ARBA00022692"/>
    </source>
</evidence>
<comment type="subcellular location">
    <subcellularLocation>
        <location evidence="1">Membrane</location>
        <topology evidence="1">Multi-pass membrane protein</topology>
    </subcellularLocation>
</comment>
<feature type="transmembrane region" description="Helical" evidence="6">
    <location>
        <begin position="306"/>
        <end position="326"/>
    </location>
</feature>
<dbReference type="NCBIfam" id="TIGR00803">
    <property type="entry name" value="nst"/>
    <property type="match status" value="1"/>
</dbReference>
<dbReference type="VEuPathDB" id="TriTrypDB:BSAL_15485"/>